<dbReference type="OrthoDB" id="3518210at2759"/>
<organism evidence="1 2">
    <name type="scientific">Clonostachys rhizophaga</name>
    <dbReference type="NCBI Taxonomy" id="160324"/>
    <lineage>
        <taxon>Eukaryota</taxon>
        <taxon>Fungi</taxon>
        <taxon>Dikarya</taxon>
        <taxon>Ascomycota</taxon>
        <taxon>Pezizomycotina</taxon>
        <taxon>Sordariomycetes</taxon>
        <taxon>Hypocreomycetidae</taxon>
        <taxon>Hypocreales</taxon>
        <taxon>Bionectriaceae</taxon>
        <taxon>Clonostachys</taxon>
    </lineage>
</organism>
<accession>A0A9N9VDF4</accession>
<protein>
    <submittedName>
        <fullName evidence="1">Uncharacterized protein</fullName>
    </submittedName>
</protein>
<dbReference type="Proteomes" id="UP000696573">
    <property type="component" value="Unassembled WGS sequence"/>
</dbReference>
<keyword evidence="2" id="KW-1185">Reference proteome</keyword>
<dbReference type="AlphaFoldDB" id="A0A9N9VDF4"/>
<reference evidence="1" key="1">
    <citation type="submission" date="2021-10" db="EMBL/GenBank/DDBJ databases">
        <authorList>
            <person name="Piombo E."/>
        </authorList>
    </citation>
    <scope>NUCLEOTIDE SEQUENCE</scope>
</reference>
<evidence type="ECO:0000313" key="2">
    <source>
        <dbReference type="Proteomes" id="UP000696573"/>
    </source>
</evidence>
<dbReference type="EMBL" id="CABFNQ020000653">
    <property type="protein sequence ID" value="CAH0021184.1"/>
    <property type="molecule type" value="Genomic_DNA"/>
</dbReference>
<sequence>MASLQYVDPKTGELHTVTDYVKEHGEPGSYRGPPSVDIIIQSIHADTVGCVYRAARLFPWKLSYL</sequence>
<proteinExistence type="predicted"/>
<evidence type="ECO:0000313" key="1">
    <source>
        <dbReference type="EMBL" id="CAH0021184.1"/>
    </source>
</evidence>
<gene>
    <name evidence="1" type="ORF">CRHIZ90672A_00011018</name>
</gene>
<comment type="caution">
    <text evidence="1">The sequence shown here is derived from an EMBL/GenBank/DDBJ whole genome shotgun (WGS) entry which is preliminary data.</text>
</comment>
<name>A0A9N9VDF4_9HYPO</name>